<dbReference type="RefSeq" id="WP_189065342.1">
    <property type="nucleotide sequence ID" value="NZ_BMQM01000017.1"/>
</dbReference>
<reference evidence="2" key="1">
    <citation type="journal article" date="2019" name="Int. J. Syst. Evol. Microbiol.">
        <title>The Global Catalogue of Microorganisms (GCM) 10K type strain sequencing project: providing services to taxonomists for standard genome sequencing and annotation.</title>
        <authorList>
            <consortium name="The Broad Institute Genomics Platform"/>
            <consortium name="The Broad Institute Genome Sequencing Center for Infectious Disease"/>
            <person name="Wu L."/>
            <person name="Ma J."/>
        </authorList>
    </citation>
    <scope>NUCLEOTIDE SEQUENCE [LARGE SCALE GENOMIC DNA]</scope>
    <source>
        <strain evidence="2">JCM 31404</strain>
    </source>
</reference>
<comment type="caution">
    <text evidence="1">The sequence shown here is derived from an EMBL/GenBank/DDBJ whole genome shotgun (WGS) entry which is preliminary data.</text>
</comment>
<sequence>MIWRDTWDGTPGVVVITEQAEEDGQLDAVLLGLRLDTLPATAHITNEHGRALRVHLPRDVDAFSLNTRITLTVEVTT</sequence>
<gene>
    <name evidence="1" type="ORF">GCM10008959_25160</name>
</gene>
<keyword evidence="2" id="KW-1185">Reference proteome</keyword>
<evidence type="ECO:0000313" key="2">
    <source>
        <dbReference type="Proteomes" id="UP000634308"/>
    </source>
</evidence>
<name>A0ABQ2RSR3_9DEIO</name>
<proteinExistence type="predicted"/>
<dbReference type="EMBL" id="BMQM01000017">
    <property type="protein sequence ID" value="GGR62184.1"/>
    <property type="molecule type" value="Genomic_DNA"/>
</dbReference>
<organism evidence="1 2">
    <name type="scientific">Deinococcus seoulensis</name>
    <dbReference type="NCBI Taxonomy" id="1837379"/>
    <lineage>
        <taxon>Bacteria</taxon>
        <taxon>Thermotogati</taxon>
        <taxon>Deinococcota</taxon>
        <taxon>Deinococci</taxon>
        <taxon>Deinococcales</taxon>
        <taxon>Deinococcaceae</taxon>
        <taxon>Deinococcus</taxon>
    </lineage>
</organism>
<dbReference type="Proteomes" id="UP000634308">
    <property type="component" value="Unassembled WGS sequence"/>
</dbReference>
<protein>
    <submittedName>
        <fullName evidence="1">Uncharacterized protein</fullName>
    </submittedName>
</protein>
<accession>A0ABQ2RSR3</accession>
<evidence type="ECO:0000313" key="1">
    <source>
        <dbReference type="EMBL" id="GGR62184.1"/>
    </source>
</evidence>